<name>A0AB39JDC6_9BACT</name>
<dbReference type="RefSeq" id="WP_369000023.1">
    <property type="nucleotide sequence ID" value="NZ_CP158487.1"/>
</dbReference>
<sequence length="64" mass="7078">MSYVDYDPGCRVYGDAEENCYLDLEDLSEALAAQELRENLAGIAMEAAGVYPLEEINPETGELF</sequence>
<protein>
    <recommendedName>
        <fullName evidence="2">DUF1902 domain-containing protein</fullName>
    </recommendedName>
</protein>
<evidence type="ECO:0000313" key="1">
    <source>
        <dbReference type="EMBL" id="XDN89500.1"/>
    </source>
</evidence>
<dbReference type="EMBL" id="CP158487">
    <property type="protein sequence ID" value="XDN89500.1"/>
    <property type="molecule type" value="Genomic_DNA"/>
</dbReference>
<gene>
    <name evidence="1" type="ORF">TM074_02215</name>
</gene>
<evidence type="ECO:0008006" key="2">
    <source>
        <dbReference type="Google" id="ProtNLM"/>
    </source>
</evidence>
<dbReference type="AlphaFoldDB" id="A0AB39JDC6"/>
<accession>A0AB39JDC6</accession>
<reference evidence="1" key="1">
    <citation type="submission" date="2024-06" db="EMBL/GenBank/DDBJ databases">
        <authorList>
            <person name="Atkinson C."/>
            <person name="McLean J."/>
            <person name="Gallagher L."/>
            <person name="Bor B."/>
            <person name="Mougous J."/>
        </authorList>
    </citation>
    <scope>NUCLEOTIDE SEQUENCE</scope>
    <source>
        <strain evidence="1">TM7-074</strain>
    </source>
</reference>
<proteinExistence type="predicted"/>
<organism evidence="1">
    <name type="scientific">Candidatus Nanosynbacter sp. TM7-074</name>
    <dbReference type="NCBI Taxonomy" id="3158573"/>
    <lineage>
        <taxon>Bacteria</taxon>
        <taxon>Candidatus Saccharimonadota</taxon>
        <taxon>Candidatus Saccharimonadia</taxon>
        <taxon>Candidatus Nanosynbacterales</taxon>
        <taxon>Candidatus Nanosynbacteraceae</taxon>
        <taxon>Candidatus Nanosynbacter</taxon>
    </lineage>
</organism>